<comment type="similarity">
    <text evidence="1 4">Belongs to the glycosyl hydrolase 28 family.</text>
</comment>
<evidence type="ECO:0000256" key="1">
    <source>
        <dbReference type="ARBA" id="ARBA00008834"/>
    </source>
</evidence>
<dbReference type="SMART" id="SM00710">
    <property type="entry name" value="PbH1"/>
    <property type="match status" value="6"/>
</dbReference>
<dbReference type="Proteomes" id="UP001597601">
    <property type="component" value="Unassembled WGS sequence"/>
</dbReference>
<dbReference type="PANTHER" id="PTHR31339">
    <property type="entry name" value="PECTIN LYASE-RELATED"/>
    <property type="match status" value="1"/>
</dbReference>
<dbReference type="GO" id="GO:0016798">
    <property type="term" value="F:hydrolase activity, acting on glycosyl bonds"/>
    <property type="evidence" value="ECO:0007669"/>
    <property type="project" value="UniProtKB-KW"/>
</dbReference>
<dbReference type="RefSeq" id="WP_377126605.1">
    <property type="nucleotide sequence ID" value="NZ_JBHUON010000010.1"/>
</dbReference>
<evidence type="ECO:0000256" key="4">
    <source>
        <dbReference type="RuleBase" id="RU361169"/>
    </source>
</evidence>
<evidence type="ECO:0000256" key="2">
    <source>
        <dbReference type="ARBA" id="ARBA00022801"/>
    </source>
</evidence>
<comment type="caution">
    <text evidence="5">The sequence shown here is derived from an EMBL/GenBank/DDBJ whole genome shotgun (WGS) entry which is preliminary data.</text>
</comment>
<evidence type="ECO:0000256" key="3">
    <source>
        <dbReference type="ARBA" id="ARBA00023295"/>
    </source>
</evidence>
<evidence type="ECO:0000313" key="5">
    <source>
        <dbReference type="EMBL" id="MFD2865030.1"/>
    </source>
</evidence>
<dbReference type="InterPro" id="IPR006626">
    <property type="entry name" value="PbH1"/>
</dbReference>
<protein>
    <submittedName>
        <fullName evidence="5">Glycoside hydrolase family 28 protein</fullName>
        <ecNumber evidence="5">3.2.1.-</ecNumber>
    </submittedName>
</protein>
<keyword evidence="2 4" id="KW-0378">Hydrolase</keyword>
<evidence type="ECO:0000313" key="6">
    <source>
        <dbReference type="Proteomes" id="UP001597601"/>
    </source>
</evidence>
<dbReference type="EMBL" id="JBHUON010000010">
    <property type="protein sequence ID" value="MFD2865030.1"/>
    <property type="molecule type" value="Genomic_DNA"/>
</dbReference>
<dbReference type="InterPro" id="IPR012334">
    <property type="entry name" value="Pectin_lyas_fold"/>
</dbReference>
<gene>
    <name evidence="5" type="ORF">ACFSYC_10065</name>
</gene>
<sequence>MIKSITQSFIIWLTAIFLTINSLTATAKDYPAAYFGIKADGISLNTRSIQYGIDHISQNGGGVLIFPAGKYLTGCIHIKSGVTLHLEEGTVLLGSVNPLDYDRQNTAFDHNFNTSLALILGLNQKDVAITGKGIIDGQGKELAANVGEMLKKGLVKGGSVNRPNEDNRPMIINLFGCENVTVKNITLKNSACWTECYNQCKNVVIDSIKVESRAFWNNDGIDIVDCTNFKLSNSYFNSSDDGICLKSLQPDVLNQDILIQNNTMTTDASGIKFGTASLGGFKNIRIINNRVFDTNRSAIALEAVDGAVIENIVVDGLQGVNIGNAIFLRAGARKGTRKGKVHNIQIQNVDVEIRTEKNPLKALPGIVIAGMPDQIINNIRLKNISIKQAGGAEKALAKISIDNMAGIPEKPDSYPEYSMFGELPAWGAYIRHAQDLQIIGLKITTAKADFRTAIALDDVHQITFKTLTVKEPKSKNKIFSINSSQIKTN</sequence>
<dbReference type="SUPFAM" id="SSF51126">
    <property type="entry name" value="Pectin lyase-like"/>
    <property type="match status" value="1"/>
</dbReference>
<keyword evidence="3 4" id="KW-0326">Glycosidase</keyword>
<name>A0ABW5XMN0_9SPHI</name>
<dbReference type="PANTHER" id="PTHR31339:SF9">
    <property type="entry name" value="PLASMIN AND FIBRONECTIN-BINDING PROTEIN A"/>
    <property type="match status" value="1"/>
</dbReference>
<keyword evidence="6" id="KW-1185">Reference proteome</keyword>
<dbReference type="EC" id="3.2.1.-" evidence="5"/>
<dbReference type="Pfam" id="PF00295">
    <property type="entry name" value="Glyco_hydro_28"/>
    <property type="match status" value="1"/>
</dbReference>
<proteinExistence type="inferred from homology"/>
<accession>A0ABW5XMN0</accession>
<dbReference type="InterPro" id="IPR000743">
    <property type="entry name" value="Glyco_hydro_28"/>
</dbReference>
<dbReference type="InterPro" id="IPR011050">
    <property type="entry name" value="Pectin_lyase_fold/virulence"/>
</dbReference>
<dbReference type="Gene3D" id="2.160.20.10">
    <property type="entry name" value="Single-stranded right-handed beta-helix, Pectin lyase-like"/>
    <property type="match status" value="1"/>
</dbReference>
<dbReference type="InterPro" id="IPR051801">
    <property type="entry name" value="GH28_Enzymes"/>
</dbReference>
<organism evidence="5 6">
    <name type="scientific">Mucilaginibacter antarcticus</name>
    <dbReference type="NCBI Taxonomy" id="1855725"/>
    <lineage>
        <taxon>Bacteria</taxon>
        <taxon>Pseudomonadati</taxon>
        <taxon>Bacteroidota</taxon>
        <taxon>Sphingobacteriia</taxon>
        <taxon>Sphingobacteriales</taxon>
        <taxon>Sphingobacteriaceae</taxon>
        <taxon>Mucilaginibacter</taxon>
    </lineage>
</organism>
<reference evidence="6" key="1">
    <citation type="journal article" date="2019" name="Int. J. Syst. Evol. Microbiol.">
        <title>The Global Catalogue of Microorganisms (GCM) 10K type strain sequencing project: providing services to taxonomists for standard genome sequencing and annotation.</title>
        <authorList>
            <consortium name="The Broad Institute Genomics Platform"/>
            <consortium name="The Broad Institute Genome Sequencing Center for Infectious Disease"/>
            <person name="Wu L."/>
            <person name="Ma J."/>
        </authorList>
    </citation>
    <scope>NUCLEOTIDE SEQUENCE [LARGE SCALE GENOMIC DNA]</scope>
    <source>
        <strain evidence="6">KCTC 52232</strain>
    </source>
</reference>